<evidence type="ECO:0000313" key="3">
    <source>
        <dbReference type="Proteomes" id="UP001215097"/>
    </source>
</evidence>
<keyword evidence="3" id="KW-1185">Reference proteome</keyword>
<dbReference type="RefSeq" id="WP_282216385.1">
    <property type="nucleotide sequence ID" value="NZ_BAAAUN010000001.1"/>
</dbReference>
<reference evidence="2 3" key="1">
    <citation type="submission" date="2021-06" db="EMBL/GenBank/DDBJ databases">
        <title>Genome-based taxonomic framework of Microbacterium strains isolated from marine environment, the description of four new species and reclassification of four preexisting species.</title>
        <authorList>
            <person name="Lee S.D."/>
            <person name="Kim S.-M."/>
            <person name="Byeon Y.-S."/>
            <person name="Yang H.L."/>
            <person name="Kim I.S."/>
        </authorList>
    </citation>
    <scope>NUCLEOTIDE SEQUENCE [LARGE SCALE GENOMIC DNA]</scope>
    <source>
        <strain evidence="2 3">KACC 14465</strain>
    </source>
</reference>
<accession>A0ABY7XNE3</accession>
<sequence length="234" mass="26066">MSSAITKKKAPAAGGNQREGEKSNPFERNESMLTVDQILTASDNGTILEVAQAEAERVKREIWELWVHRQTIIENTVKRLRDGGVDAHLARILQAKSPTSGVLCESWSFDKRGTYRHGFDYFSVDEKSRRKPGVHLCEGALIVWHGTYELLHRDGQRAIVVSAEGVDDHEAAHRRDVAHLRRVARRDGLSVSVRDRDVTLLDPMGTTLHTGTVITTLAFIAGIDLNAPVEEIRA</sequence>
<evidence type="ECO:0000256" key="1">
    <source>
        <dbReference type="SAM" id="MobiDB-lite"/>
    </source>
</evidence>
<evidence type="ECO:0000313" key="2">
    <source>
        <dbReference type="EMBL" id="WDM42532.1"/>
    </source>
</evidence>
<name>A0ABY7XNE3_MICLT</name>
<feature type="compositionally biased region" description="Basic residues" evidence="1">
    <location>
        <begin position="1"/>
        <end position="10"/>
    </location>
</feature>
<organism evidence="2 3">
    <name type="scientific">Microbacterium luteolum</name>
    <name type="common">Aureobacterium luteolum</name>
    <dbReference type="NCBI Taxonomy" id="69367"/>
    <lineage>
        <taxon>Bacteria</taxon>
        <taxon>Bacillati</taxon>
        <taxon>Actinomycetota</taxon>
        <taxon>Actinomycetes</taxon>
        <taxon>Micrococcales</taxon>
        <taxon>Microbacteriaceae</taxon>
        <taxon>Microbacterium</taxon>
    </lineage>
</organism>
<feature type="compositionally biased region" description="Basic and acidic residues" evidence="1">
    <location>
        <begin position="18"/>
        <end position="29"/>
    </location>
</feature>
<gene>
    <name evidence="2" type="ORF">KV395_04265</name>
</gene>
<dbReference type="Proteomes" id="UP001215097">
    <property type="component" value="Chromosome"/>
</dbReference>
<feature type="region of interest" description="Disordered" evidence="1">
    <location>
        <begin position="1"/>
        <end position="29"/>
    </location>
</feature>
<dbReference type="EMBL" id="CP078075">
    <property type="protein sequence ID" value="WDM42532.1"/>
    <property type="molecule type" value="Genomic_DNA"/>
</dbReference>
<protein>
    <submittedName>
        <fullName evidence="2">Uncharacterized protein</fullName>
    </submittedName>
</protein>
<proteinExistence type="predicted"/>